<protein>
    <recommendedName>
        <fullName evidence="3">SWIM-type domain-containing protein</fullName>
    </recommendedName>
</protein>
<evidence type="ECO:0000313" key="5">
    <source>
        <dbReference type="Proteomes" id="UP001180754"/>
    </source>
</evidence>
<evidence type="ECO:0000256" key="2">
    <source>
        <dbReference type="SAM" id="MobiDB-lite"/>
    </source>
</evidence>
<feature type="region of interest" description="Disordered" evidence="2">
    <location>
        <begin position="150"/>
        <end position="170"/>
    </location>
</feature>
<keyword evidence="1" id="KW-0863">Zinc-finger</keyword>
<evidence type="ECO:0000256" key="1">
    <source>
        <dbReference type="PROSITE-ProRule" id="PRU00325"/>
    </source>
</evidence>
<feature type="domain" description="SWIM-type" evidence="3">
    <location>
        <begin position="105"/>
        <end position="138"/>
    </location>
</feature>
<dbReference type="EMBL" id="JAVRFD010000021">
    <property type="protein sequence ID" value="MDT0547667.1"/>
    <property type="molecule type" value="Genomic_DNA"/>
</dbReference>
<dbReference type="InterPro" id="IPR007527">
    <property type="entry name" value="Znf_SWIM"/>
</dbReference>
<gene>
    <name evidence="4" type="ORF">RND15_33980</name>
</gene>
<dbReference type="PROSITE" id="PS50966">
    <property type="entry name" value="ZF_SWIM"/>
    <property type="match status" value="1"/>
</dbReference>
<comment type="caution">
    <text evidence="4">The sequence shown here is derived from an EMBL/GenBank/DDBJ whole genome shotgun (WGS) entry which is preliminary data.</text>
</comment>
<name>A0ABU2XQE6_9ACTN</name>
<feature type="compositionally biased region" description="Pro residues" evidence="2">
    <location>
        <begin position="214"/>
        <end position="228"/>
    </location>
</feature>
<feature type="region of interest" description="Disordered" evidence="2">
    <location>
        <begin position="202"/>
        <end position="228"/>
    </location>
</feature>
<sequence length="307" mass="32842">MTPNTWAHTWETLLRATINDETLWLAGHNDLSAGGLTHLTLEPGRVSATATDRHHTTPAHPKITLPVLTDAQITAWQTASPACGHHQAVRTGKLPECLTNPDHTGGVPTQPASEKITFSCDCGTSPCRHIAALTHAVTARLTTRPTDFATLRGLPEHPTQPPATGTDQPVTMTRKTPGGKVHIPAHHAWAWYRECAEPPLLPTYTPDLTDEPVPGRPAPTAPPAPAPDPEQIHALISDAASQARAHLRDATRLECALHEDALRLAAAVPGIRLPETAERLGIDIADLREQISAHTPSRGGAQQKPTA</sequence>
<proteinExistence type="predicted"/>
<evidence type="ECO:0000313" key="4">
    <source>
        <dbReference type="EMBL" id="MDT0547667.1"/>
    </source>
</evidence>
<organism evidence="4 5">
    <name type="scientific">Streptomyces lonegramiae</name>
    <dbReference type="NCBI Taxonomy" id="3075524"/>
    <lineage>
        <taxon>Bacteria</taxon>
        <taxon>Bacillati</taxon>
        <taxon>Actinomycetota</taxon>
        <taxon>Actinomycetes</taxon>
        <taxon>Kitasatosporales</taxon>
        <taxon>Streptomycetaceae</taxon>
        <taxon>Streptomyces</taxon>
    </lineage>
</organism>
<keyword evidence="5" id="KW-1185">Reference proteome</keyword>
<dbReference type="RefSeq" id="WP_311728191.1">
    <property type="nucleotide sequence ID" value="NZ_JAVRFD010000021.1"/>
</dbReference>
<reference evidence="4" key="1">
    <citation type="submission" date="2024-05" db="EMBL/GenBank/DDBJ databases">
        <title>30 novel species of actinomycetes from the DSMZ collection.</title>
        <authorList>
            <person name="Nouioui I."/>
        </authorList>
    </citation>
    <scope>NUCLEOTIDE SEQUENCE</scope>
    <source>
        <strain evidence="4">DSM 41529</strain>
    </source>
</reference>
<dbReference type="Proteomes" id="UP001180754">
    <property type="component" value="Unassembled WGS sequence"/>
</dbReference>
<keyword evidence="1" id="KW-0862">Zinc</keyword>
<evidence type="ECO:0000259" key="3">
    <source>
        <dbReference type="PROSITE" id="PS50966"/>
    </source>
</evidence>
<keyword evidence="1" id="KW-0479">Metal-binding</keyword>
<accession>A0ABU2XQE6</accession>